<dbReference type="VEuPathDB" id="AmoebaDB:FDP41_001880"/>
<protein>
    <submittedName>
        <fullName evidence="1">Uncharacterized protein</fullName>
    </submittedName>
</protein>
<keyword evidence="2" id="KW-1185">Reference proteome</keyword>
<evidence type="ECO:0000313" key="2">
    <source>
        <dbReference type="Proteomes" id="UP000444721"/>
    </source>
</evidence>
<reference evidence="1 2" key="1">
    <citation type="journal article" date="2019" name="Sci. Rep.">
        <title>Nanopore sequencing improves the draft genome of the human pathogenic amoeba Naegleria fowleri.</title>
        <authorList>
            <person name="Liechti N."/>
            <person name="Schurch N."/>
            <person name="Bruggmann R."/>
            <person name="Wittwer M."/>
        </authorList>
    </citation>
    <scope>NUCLEOTIDE SEQUENCE [LARGE SCALE GENOMIC DNA]</scope>
    <source>
        <strain evidence="1 2">ATCC 30894</strain>
    </source>
</reference>
<comment type="caution">
    <text evidence="1">The sequence shown here is derived from an EMBL/GenBank/DDBJ whole genome shotgun (WGS) entry which is preliminary data.</text>
</comment>
<dbReference type="OrthoDB" id="10262072at2759"/>
<dbReference type="Proteomes" id="UP000444721">
    <property type="component" value="Unassembled WGS sequence"/>
</dbReference>
<dbReference type="VEuPathDB" id="AmoebaDB:NfTy_032850"/>
<dbReference type="OMA" id="ENEFESW"/>
<accession>A0A6A5BZ01</accession>
<dbReference type="AlphaFoldDB" id="A0A6A5BZ01"/>
<dbReference type="GeneID" id="68109098"/>
<name>A0A6A5BZ01_NAEFO</name>
<evidence type="ECO:0000313" key="1">
    <source>
        <dbReference type="EMBL" id="KAF0978810.1"/>
    </source>
</evidence>
<sequence length="743" mass="87537">MQKLVRARKAQQWLSPLMGYCCCCCSPPHHHVVQKIHGGLPESLCTSSSSSRLLSSSIISSFHQNQNHHYHHHHNTFSSHRNYLAVTSHSNSRISTTMILIHHHRDNMREFSRNVLQLKKSGVENDPLLKILDFAKQEARMKEEGFKKTKDERFYTKTYIDPEIMTPEEKQEYESGAFDNVDENEFESWMKKLEKEERIMSRAHDESFLNDTIPREMKQLSFSDLLDEAEQYLVHGKPIPFFNRLADHIPRGQREDIFKRPDYSHFKNNPPTMKDAQEMVKFGDEKSDLMEEKKQEVFRKKDGKIDYVKTERSMYYQPASKNLSVFSSQQESSGDDMGSTEEAFEYDTPDDYERVRVPDDAFSAYHYFRNEVYLRRLDYPKSREEEEEEISEFFIEAYHDKNAPKSYGDDTLVKEFLLKRYGKFDKTIASLDVGQNTATPITALNKLFEIKDDLMNAQKHKEDRKSEIILDHIHNLNRIVLAKGQIEAKFEYNPSTGRMERKKRIIEEDIIYEPIKNEDLSEEYKSNHVKHMKRSKQKFMAETEDEIDEEMMNQYMKDLESDNMYEDEATTEEILLSRLMRKVNPNKEDVETFTESELLQLQELVNEYKDEFTKLASRKRRKSYTPRAPTLEMFLPSDSELETAIEDEFGVSYDQFSQILEENPQLQQLMAQVSHDADFGFRALSQAIVDMGGTQKVEEKLNENSKVNRSFEEWMKVFRSDSAMRKPMSELLEMYSGNFKNKK</sequence>
<organism evidence="1 2">
    <name type="scientific">Naegleria fowleri</name>
    <name type="common">Brain eating amoeba</name>
    <dbReference type="NCBI Taxonomy" id="5763"/>
    <lineage>
        <taxon>Eukaryota</taxon>
        <taxon>Discoba</taxon>
        <taxon>Heterolobosea</taxon>
        <taxon>Tetramitia</taxon>
        <taxon>Eutetramitia</taxon>
        <taxon>Vahlkampfiidae</taxon>
        <taxon>Naegleria</taxon>
    </lineage>
</organism>
<dbReference type="EMBL" id="VFQX01000028">
    <property type="protein sequence ID" value="KAF0978810.1"/>
    <property type="molecule type" value="Genomic_DNA"/>
</dbReference>
<dbReference type="VEuPathDB" id="AmoebaDB:NF0009640"/>
<proteinExistence type="predicted"/>
<gene>
    <name evidence="1" type="ORF">FDP41_001880</name>
</gene>
<dbReference type="RefSeq" id="XP_044563523.1">
    <property type="nucleotide sequence ID" value="XM_044705013.1"/>
</dbReference>